<dbReference type="Gene3D" id="1.10.150.240">
    <property type="entry name" value="Putative phosphatase, domain 2"/>
    <property type="match status" value="1"/>
</dbReference>
<dbReference type="NCBIfam" id="TIGR01549">
    <property type="entry name" value="HAD-SF-IA-v1"/>
    <property type="match status" value="1"/>
</dbReference>
<protein>
    <recommendedName>
        <fullName evidence="5 10">Phosphoglycolate phosphatase</fullName>
        <shortName evidence="10">PGP</shortName>
        <shortName evidence="10">PGPase</shortName>
        <ecNumber evidence="5 10">3.1.3.18</ecNumber>
    </recommendedName>
</protein>
<comment type="pathway">
    <text evidence="3 10">Organic acid metabolism; glycolate biosynthesis; glycolate from 2-phosphoglycolate: step 1/1.</text>
</comment>
<evidence type="ECO:0000256" key="6">
    <source>
        <dbReference type="ARBA" id="ARBA00022723"/>
    </source>
</evidence>
<dbReference type="SFLD" id="SFLDS00003">
    <property type="entry name" value="Haloacid_Dehalogenase"/>
    <property type="match status" value="1"/>
</dbReference>
<evidence type="ECO:0000256" key="5">
    <source>
        <dbReference type="ARBA" id="ARBA00013078"/>
    </source>
</evidence>
<keyword evidence="7 10" id="KW-0378">Hydrolase</keyword>
<dbReference type="InterPro" id="IPR023198">
    <property type="entry name" value="PGP-like_dom2"/>
</dbReference>
<evidence type="ECO:0000256" key="8">
    <source>
        <dbReference type="ARBA" id="ARBA00022842"/>
    </source>
</evidence>
<dbReference type="InterPro" id="IPR037512">
    <property type="entry name" value="PGPase_prok"/>
</dbReference>
<dbReference type="eggNOG" id="COG0546">
    <property type="taxonomic scope" value="Bacteria"/>
</dbReference>
<evidence type="ECO:0000256" key="2">
    <source>
        <dbReference type="ARBA" id="ARBA00001946"/>
    </source>
</evidence>
<dbReference type="NCBIfam" id="TIGR01449">
    <property type="entry name" value="PGP_bact"/>
    <property type="match status" value="1"/>
</dbReference>
<dbReference type="InterPro" id="IPR006439">
    <property type="entry name" value="HAD-SF_hydro_IA"/>
</dbReference>
<keyword evidence="12" id="KW-1185">Reference proteome</keyword>
<dbReference type="GO" id="GO:0005829">
    <property type="term" value="C:cytosol"/>
    <property type="evidence" value="ECO:0007669"/>
    <property type="project" value="TreeGrafter"/>
</dbReference>
<gene>
    <name evidence="11" type="ORF">C882_1710</name>
</gene>
<feature type="active site" description="Nucleophile" evidence="10">
    <location>
        <position position="24"/>
    </location>
</feature>
<evidence type="ECO:0000256" key="1">
    <source>
        <dbReference type="ARBA" id="ARBA00000830"/>
    </source>
</evidence>
<comment type="cofactor">
    <cofactor evidence="2 10">
        <name>Mg(2+)</name>
        <dbReference type="ChEBI" id="CHEBI:18420"/>
    </cofactor>
</comment>
<dbReference type="HAMAP" id="MF_00495">
    <property type="entry name" value="GPH_hydrolase_bact"/>
    <property type="match status" value="1"/>
</dbReference>
<evidence type="ECO:0000256" key="7">
    <source>
        <dbReference type="ARBA" id="ARBA00022801"/>
    </source>
</evidence>
<evidence type="ECO:0000256" key="9">
    <source>
        <dbReference type="ARBA" id="ARBA00023277"/>
    </source>
</evidence>
<proteinExistence type="inferred from homology"/>
<feature type="binding site" evidence="10">
    <location>
        <position position="26"/>
    </location>
    <ligand>
        <name>Mg(2+)</name>
        <dbReference type="ChEBI" id="CHEBI:18420"/>
    </ligand>
</feature>
<dbReference type="GO" id="GO:0006281">
    <property type="term" value="P:DNA repair"/>
    <property type="evidence" value="ECO:0007669"/>
    <property type="project" value="TreeGrafter"/>
</dbReference>
<dbReference type="UniPathway" id="UPA00865">
    <property type="reaction ID" value="UER00834"/>
</dbReference>
<dbReference type="InterPro" id="IPR036412">
    <property type="entry name" value="HAD-like_sf"/>
</dbReference>
<dbReference type="SUPFAM" id="SSF56784">
    <property type="entry name" value="HAD-like"/>
    <property type="match status" value="1"/>
</dbReference>
<accession>K9H5L5</accession>
<dbReference type="PANTHER" id="PTHR43434">
    <property type="entry name" value="PHOSPHOGLYCOLATE PHOSPHATASE"/>
    <property type="match status" value="1"/>
</dbReference>
<dbReference type="Gene3D" id="3.40.50.1000">
    <property type="entry name" value="HAD superfamily/HAD-like"/>
    <property type="match status" value="1"/>
</dbReference>
<comment type="catalytic activity">
    <reaction evidence="1 10">
        <text>2-phosphoglycolate + H2O = glycolate + phosphate</text>
        <dbReference type="Rhea" id="RHEA:14369"/>
        <dbReference type="ChEBI" id="CHEBI:15377"/>
        <dbReference type="ChEBI" id="CHEBI:29805"/>
        <dbReference type="ChEBI" id="CHEBI:43474"/>
        <dbReference type="ChEBI" id="CHEBI:58033"/>
        <dbReference type="EC" id="3.1.3.18"/>
    </reaction>
</comment>
<dbReference type="SFLD" id="SFLDG01129">
    <property type="entry name" value="C1.5:_HAD__Beta-PGM__Phosphata"/>
    <property type="match status" value="1"/>
</dbReference>
<dbReference type="GO" id="GO:0046295">
    <property type="term" value="P:glycolate biosynthetic process"/>
    <property type="evidence" value="ECO:0007669"/>
    <property type="project" value="UniProtKB-UniRule"/>
</dbReference>
<comment type="similarity">
    <text evidence="4 10">Belongs to the HAD-like hydrolase superfamily. CbbY/CbbZ/Gph/YieH family.</text>
</comment>
<dbReference type="Proteomes" id="UP000009881">
    <property type="component" value="Unassembled WGS sequence"/>
</dbReference>
<reference evidence="11 12" key="1">
    <citation type="journal article" date="2013" name="Genome Announc.">
        <title>Draft Genome Sequence of an Alphaproteobacterium, Caenispirillum salinarum AK4(T), Isolated from a Solar Saltern.</title>
        <authorList>
            <person name="Khatri I."/>
            <person name="Singh A."/>
            <person name="Korpole S."/>
            <person name="Pinnaka A.K."/>
            <person name="Subramanian S."/>
        </authorList>
    </citation>
    <scope>NUCLEOTIDE SEQUENCE [LARGE SCALE GENOMIC DNA]</scope>
    <source>
        <strain evidence="11 12">AK4</strain>
    </source>
</reference>
<dbReference type="STRING" id="1238182.C882_1710"/>
<feature type="binding site" evidence="10">
    <location>
        <position position="186"/>
    </location>
    <ligand>
        <name>Mg(2+)</name>
        <dbReference type="ChEBI" id="CHEBI:18420"/>
    </ligand>
</feature>
<organism evidence="11 12">
    <name type="scientific">Caenispirillum salinarum AK4</name>
    <dbReference type="NCBI Taxonomy" id="1238182"/>
    <lineage>
        <taxon>Bacteria</taxon>
        <taxon>Pseudomonadati</taxon>
        <taxon>Pseudomonadota</taxon>
        <taxon>Alphaproteobacteria</taxon>
        <taxon>Rhodospirillales</taxon>
        <taxon>Novispirillaceae</taxon>
        <taxon>Caenispirillum</taxon>
    </lineage>
</organism>
<keyword evidence="8 10" id="KW-0460">Magnesium</keyword>
<dbReference type="InterPro" id="IPR050155">
    <property type="entry name" value="HAD-like_hydrolase_sf"/>
</dbReference>
<name>K9H5L5_9PROT</name>
<dbReference type="InterPro" id="IPR023214">
    <property type="entry name" value="HAD_sf"/>
</dbReference>
<dbReference type="NCBIfam" id="TIGR01509">
    <property type="entry name" value="HAD-SF-IA-v3"/>
    <property type="match status" value="1"/>
</dbReference>
<evidence type="ECO:0000313" key="11">
    <source>
        <dbReference type="EMBL" id="EKV32872.1"/>
    </source>
</evidence>
<evidence type="ECO:0000256" key="3">
    <source>
        <dbReference type="ARBA" id="ARBA00004818"/>
    </source>
</evidence>
<dbReference type="GO" id="GO:0046872">
    <property type="term" value="F:metal ion binding"/>
    <property type="evidence" value="ECO:0007669"/>
    <property type="project" value="UniProtKB-KW"/>
</dbReference>
<keyword evidence="6 10" id="KW-0479">Metal-binding</keyword>
<evidence type="ECO:0000313" key="12">
    <source>
        <dbReference type="Proteomes" id="UP000009881"/>
    </source>
</evidence>
<dbReference type="EC" id="3.1.3.18" evidence="5 10"/>
<dbReference type="GO" id="GO:0008967">
    <property type="term" value="F:phosphoglycolate phosphatase activity"/>
    <property type="evidence" value="ECO:0007669"/>
    <property type="project" value="UniProtKB-UniRule"/>
</dbReference>
<keyword evidence="9 10" id="KW-0119">Carbohydrate metabolism</keyword>
<dbReference type="Pfam" id="PF13419">
    <property type="entry name" value="HAD_2"/>
    <property type="match status" value="1"/>
</dbReference>
<comment type="function">
    <text evidence="10">Specifically catalyzes the dephosphorylation of 2-phosphoglycolate. Is involved in the dissimilation of the intracellular 2-phosphoglycolate formed during the DNA repair of 3'-phosphoglycolate ends, a major class of DNA lesions induced by oxidative stress.</text>
</comment>
<evidence type="ECO:0000256" key="4">
    <source>
        <dbReference type="ARBA" id="ARBA00006171"/>
    </source>
</evidence>
<dbReference type="PANTHER" id="PTHR43434:SF1">
    <property type="entry name" value="PHOSPHOGLYCOLATE PHOSPHATASE"/>
    <property type="match status" value="1"/>
</dbReference>
<feature type="binding site" evidence="10">
    <location>
        <position position="24"/>
    </location>
    <ligand>
        <name>Mg(2+)</name>
        <dbReference type="ChEBI" id="CHEBI:18420"/>
    </ligand>
</feature>
<dbReference type="GO" id="GO:0005975">
    <property type="term" value="P:carbohydrate metabolic process"/>
    <property type="evidence" value="ECO:0007669"/>
    <property type="project" value="InterPro"/>
</dbReference>
<dbReference type="SFLD" id="SFLDG01135">
    <property type="entry name" value="C1.5.6:_HAD__Beta-PGM__Phospha"/>
    <property type="match status" value="1"/>
</dbReference>
<dbReference type="InterPro" id="IPR041492">
    <property type="entry name" value="HAD_2"/>
</dbReference>
<evidence type="ECO:0000256" key="10">
    <source>
        <dbReference type="HAMAP-Rule" id="MF_00495"/>
    </source>
</evidence>
<sequence>MTDTDMPSISSPTASGAPLALIFDLDGTLVHSVPDLTVALNHLLAEHDRPAVAEDDVAFMVGDGARVLVQRAWAHTGAAAAEDDLDGLTERFVAIYETATAGATQPYPGVVATLETLKARGHPLAVCTNKPHGATLKLLEELDLARFFTAVVGGGSTPERKPQAGPVLAVLAEMGVPARGALFIGDSRNDVRAAAAAGVPCACVTYGYPRGPVEALGADRLIDHFDQVLDLVDAGADMDLQKKV</sequence>
<dbReference type="FunFam" id="3.40.50.1000:FF:000022">
    <property type="entry name" value="Phosphoglycolate phosphatase"/>
    <property type="match status" value="1"/>
</dbReference>
<dbReference type="EMBL" id="ANHY01000002">
    <property type="protein sequence ID" value="EKV32872.1"/>
    <property type="molecule type" value="Genomic_DNA"/>
</dbReference>
<dbReference type="AlphaFoldDB" id="K9H5L5"/>
<comment type="caution">
    <text evidence="11">The sequence shown here is derived from an EMBL/GenBank/DDBJ whole genome shotgun (WGS) entry which is preliminary data.</text>
</comment>